<protein>
    <recommendedName>
        <fullName evidence="3">Antitoxin Xre/MbcA/ParS-like toxin-binding domain-containing protein</fullName>
    </recommendedName>
</protein>
<dbReference type="Proteomes" id="UP001499843">
    <property type="component" value="Unassembled WGS sequence"/>
</dbReference>
<comment type="caution">
    <text evidence="1">The sequence shown here is derived from an EMBL/GenBank/DDBJ whole genome shotgun (WGS) entry which is preliminary data.</text>
</comment>
<reference evidence="1 2" key="1">
    <citation type="journal article" date="2019" name="Int. J. Syst. Evol. Microbiol.">
        <title>The Global Catalogue of Microorganisms (GCM) 10K type strain sequencing project: providing services to taxonomists for standard genome sequencing and annotation.</title>
        <authorList>
            <consortium name="The Broad Institute Genomics Platform"/>
            <consortium name="The Broad Institute Genome Sequencing Center for Infectious Disease"/>
            <person name="Wu L."/>
            <person name="Ma J."/>
        </authorList>
    </citation>
    <scope>NUCLEOTIDE SEQUENCE [LARGE SCALE GENOMIC DNA]</scope>
    <source>
        <strain evidence="1 2">JCM 16114</strain>
    </source>
</reference>
<gene>
    <name evidence="1" type="ORF">GCM10009850_105800</name>
</gene>
<dbReference type="EMBL" id="BAAAQX010000047">
    <property type="protein sequence ID" value="GAA2215113.1"/>
    <property type="molecule type" value="Genomic_DNA"/>
</dbReference>
<sequence length="62" mass="6861">MQVTVAQVIGAFLGWQVYDLAGGWAAVRTNLLPRASGLSNVRCGETLEELVRHLESETRHRP</sequence>
<evidence type="ECO:0000313" key="2">
    <source>
        <dbReference type="Proteomes" id="UP001499843"/>
    </source>
</evidence>
<proteinExistence type="predicted"/>
<keyword evidence="2" id="KW-1185">Reference proteome</keyword>
<evidence type="ECO:0008006" key="3">
    <source>
        <dbReference type="Google" id="ProtNLM"/>
    </source>
</evidence>
<organism evidence="1 2">
    <name type="scientific">Nonomuraea monospora</name>
    <dbReference type="NCBI Taxonomy" id="568818"/>
    <lineage>
        <taxon>Bacteria</taxon>
        <taxon>Bacillati</taxon>
        <taxon>Actinomycetota</taxon>
        <taxon>Actinomycetes</taxon>
        <taxon>Streptosporangiales</taxon>
        <taxon>Streptosporangiaceae</taxon>
        <taxon>Nonomuraea</taxon>
    </lineage>
</organism>
<accession>A0ABN3D011</accession>
<name>A0ABN3D011_9ACTN</name>
<evidence type="ECO:0000313" key="1">
    <source>
        <dbReference type="EMBL" id="GAA2215113.1"/>
    </source>
</evidence>